<evidence type="ECO:0000313" key="6">
    <source>
        <dbReference type="EMBL" id="EED13684.1"/>
    </source>
</evidence>
<keyword evidence="2 5" id="KW-0812">Transmembrane</keyword>
<dbReference type="Gene3D" id="1.20.1250.20">
    <property type="entry name" value="MFS general substrate transporter like domains"/>
    <property type="match status" value="1"/>
</dbReference>
<proteinExistence type="predicted"/>
<keyword evidence="3 5" id="KW-1133">Transmembrane helix</keyword>
<organism evidence="6 7">
    <name type="scientific">Talaromyces stipitatus (strain ATCC 10500 / CBS 375.48 / QM 6759 / NRRL 1006)</name>
    <name type="common">Penicillium stipitatum</name>
    <dbReference type="NCBI Taxonomy" id="441959"/>
    <lineage>
        <taxon>Eukaryota</taxon>
        <taxon>Fungi</taxon>
        <taxon>Dikarya</taxon>
        <taxon>Ascomycota</taxon>
        <taxon>Pezizomycotina</taxon>
        <taxon>Eurotiomycetes</taxon>
        <taxon>Eurotiomycetidae</taxon>
        <taxon>Eurotiales</taxon>
        <taxon>Trichocomaceae</taxon>
        <taxon>Talaromyces</taxon>
        <taxon>Talaromyces sect. Talaromyces</taxon>
    </lineage>
</organism>
<comment type="subcellular location">
    <subcellularLocation>
        <location evidence="1">Membrane</location>
        <topology evidence="1">Multi-pass membrane protein</topology>
    </subcellularLocation>
</comment>
<evidence type="ECO:0000256" key="4">
    <source>
        <dbReference type="ARBA" id="ARBA00023136"/>
    </source>
</evidence>
<feature type="transmembrane region" description="Helical" evidence="5">
    <location>
        <begin position="142"/>
        <end position="160"/>
    </location>
</feature>
<feature type="transmembrane region" description="Helical" evidence="5">
    <location>
        <begin position="180"/>
        <end position="202"/>
    </location>
</feature>
<dbReference type="PANTHER" id="PTHR23508">
    <property type="entry name" value="CARBOXYLIC ACID TRANSPORTER PROTEIN HOMOLOG"/>
    <property type="match status" value="1"/>
</dbReference>
<gene>
    <name evidence="6" type="ORF">TSTA_099360</name>
</gene>
<protein>
    <submittedName>
        <fullName evidence="6">Metabolite transport protein, putative</fullName>
    </submittedName>
</protein>
<dbReference type="GO" id="GO:0046943">
    <property type="term" value="F:carboxylic acid transmembrane transporter activity"/>
    <property type="evidence" value="ECO:0007669"/>
    <property type="project" value="TreeGrafter"/>
</dbReference>
<evidence type="ECO:0000256" key="1">
    <source>
        <dbReference type="ARBA" id="ARBA00004141"/>
    </source>
</evidence>
<keyword evidence="7" id="KW-1185">Reference proteome</keyword>
<dbReference type="Pfam" id="PF00083">
    <property type="entry name" value="Sugar_tr"/>
    <property type="match status" value="1"/>
</dbReference>
<dbReference type="HOGENOM" id="CLU_1185715_0_0_1"/>
<dbReference type="eggNOG" id="KOG0252">
    <property type="taxonomic scope" value="Eukaryota"/>
</dbReference>
<dbReference type="OrthoDB" id="2153661at2759"/>
<accession>B8MMD0</accession>
<evidence type="ECO:0000256" key="2">
    <source>
        <dbReference type="ARBA" id="ARBA00022692"/>
    </source>
</evidence>
<dbReference type="RefSeq" id="XP_002485922.1">
    <property type="nucleotide sequence ID" value="XM_002485877.1"/>
</dbReference>
<dbReference type="SUPFAM" id="SSF103473">
    <property type="entry name" value="MFS general substrate transporter"/>
    <property type="match status" value="1"/>
</dbReference>
<dbReference type="STRING" id="441959.B8MMD0"/>
<dbReference type="InterPro" id="IPR005828">
    <property type="entry name" value="MFS_sugar_transport-like"/>
</dbReference>
<dbReference type="EMBL" id="EQ962658">
    <property type="protein sequence ID" value="EED13684.1"/>
    <property type="molecule type" value="Genomic_DNA"/>
</dbReference>
<feature type="transmembrane region" description="Helical" evidence="5">
    <location>
        <begin position="106"/>
        <end position="130"/>
    </location>
</feature>
<evidence type="ECO:0000313" key="7">
    <source>
        <dbReference type="Proteomes" id="UP000001745"/>
    </source>
</evidence>
<dbReference type="InParanoid" id="B8MMD0"/>
<dbReference type="Proteomes" id="UP000001745">
    <property type="component" value="Unassembled WGS sequence"/>
</dbReference>
<dbReference type="PANTHER" id="PTHR23508:SF10">
    <property type="entry name" value="CARBOXYLIC ACID TRANSPORTER PROTEIN HOMOLOG"/>
    <property type="match status" value="1"/>
</dbReference>
<reference evidence="7" key="1">
    <citation type="journal article" date="2015" name="Genome Announc.">
        <title>Genome sequence of the AIDS-associated pathogen Penicillium marneffei (ATCC18224) and its near taxonomic relative Talaromyces stipitatus (ATCC10500).</title>
        <authorList>
            <person name="Nierman W.C."/>
            <person name="Fedorova-Abrams N.D."/>
            <person name="Andrianopoulos A."/>
        </authorList>
    </citation>
    <scope>NUCLEOTIDE SEQUENCE [LARGE SCALE GENOMIC DNA]</scope>
    <source>
        <strain evidence="7">ATCC 10500 / CBS 375.48 / QM 6759 / NRRL 1006</strain>
    </source>
</reference>
<evidence type="ECO:0000256" key="5">
    <source>
        <dbReference type="SAM" id="Phobius"/>
    </source>
</evidence>
<evidence type="ECO:0000256" key="3">
    <source>
        <dbReference type="ARBA" id="ARBA00022989"/>
    </source>
</evidence>
<dbReference type="GO" id="GO:0005886">
    <property type="term" value="C:plasma membrane"/>
    <property type="evidence" value="ECO:0007669"/>
    <property type="project" value="TreeGrafter"/>
</dbReference>
<dbReference type="GeneID" id="8104014"/>
<keyword evidence="4 5" id="KW-0472">Membrane</keyword>
<dbReference type="VEuPathDB" id="FungiDB:TSTA_099360"/>
<dbReference type="InterPro" id="IPR036259">
    <property type="entry name" value="MFS_trans_sf"/>
</dbReference>
<sequence length="234" mass="25975">MAKAVRAASKPGKIHMLTPIDRHPRVLTSSIQSRLSNSILVREVVGMILFGLCIDRFGRRVGIILTTLFLVLQKKTVTGGQYTVYTAQALESADNGGESLQKRRGCLVAVSTNLAIVAGFTFSSIVPLIVIAAYNNKASDEIWRICFGIGIIFPLTIFFFRMRLLNSTLYTKHAIQHKVLYILALRNYWRLLLGGSMAWFLYDFVVYPFNPLAPTLVSGFSKQPTLPKSVDGAC</sequence>
<name>B8MMD0_TALSN</name>
<dbReference type="PhylomeDB" id="B8MMD0"/>
<dbReference type="AlphaFoldDB" id="B8MMD0"/>